<proteinExistence type="evidence at transcript level"/>
<dbReference type="GO" id="GO:0016020">
    <property type="term" value="C:membrane"/>
    <property type="evidence" value="ECO:0007669"/>
    <property type="project" value="UniProtKB-SubCell"/>
</dbReference>
<keyword evidence="3" id="KW-0472">Membrane</keyword>
<evidence type="ECO:0000256" key="1">
    <source>
        <dbReference type="ARBA" id="ARBA00004167"/>
    </source>
</evidence>
<comment type="subcellular location">
    <subcellularLocation>
        <location evidence="1">Membrane</location>
        <topology evidence="1">Single-pass membrane protein</topology>
    </subcellularLocation>
</comment>
<accession>I3SY82</accession>
<evidence type="ECO:0000256" key="3">
    <source>
        <dbReference type="ARBA" id="ARBA00022989"/>
    </source>
</evidence>
<dbReference type="AlphaFoldDB" id="I3SY82"/>
<name>I3SY82_MEDTR</name>
<dbReference type="EMBL" id="BT145430">
    <property type="protein sequence ID" value="AFK45224.1"/>
    <property type="molecule type" value="mRNA"/>
</dbReference>
<dbReference type="PANTHER" id="PTHR21461:SF16">
    <property type="entry name" value="GLYCOSYLTRANSFERASE FAMILY 92 PROTEIN RCOM_0530710"/>
    <property type="match status" value="1"/>
</dbReference>
<keyword evidence="3" id="KW-1133">Transmembrane helix</keyword>
<evidence type="ECO:0000256" key="2">
    <source>
        <dbReference type="ARBA" id="ARBA00022692"/>
    </source>
</evidence>
<dbReference type="ExpressionAtlas" id="I3SY82">
    <property type="expression patterns" value="differential"/>
</dbReference>
<evidence type="ECO:0000313" key="4">
    <source>
        <dbReference type="EMBL" id="AFK45224.1"/>
    </source>
</evidence>
<sequence>MLDTSLLNVVHHFQLKEGYDYYNMPEGSAIVNHYKYQVWESFKQKFYRRVATYVADWQEDQNKGSKDRAPGLGTEAIEPDNWRLRFCEVWDTGLKDYLLSYFAHPVTGLMPWEKSFL</sequence>
<reference evidence="4" key="1">
    <citation type="submission" date="2012-05" db="EMBL/GenBank/DDBJ databases">
        <authorList>
            <person name="Krishnakumar V."/>
            <person name="Cheung F."/>
            <person name="Xiao Y."/>
            <person name="Chan A."/>
            <person name="Moskal W.A."/>
            <person name="Town C.D."/>
        </authorList>
    </citation>
    <scope>NUCLEOTIDE SEQUENCE</scope>
</reference>
<keyword evidence="2" id="KW-0812">Transmembrane</keyword>
<protein>
    <submittedName>
        <fullName evidence="4">Uncharacterized protein</fullName>
    </submittedName>
</protein>
<dbReference type="PANTHER" id="PTHR21461">
    <property type="entry name" value="GLYCOSYLTRANSFERASE FAMILY 92 PROTEIN"/>
    <property type="match status" value="1"/>
</dbReference>
<organism evidence="4">
    <name type="scientific">Medicago truncatula</name>
    <name type="common">Barrel medic</name>
    <name type="synonym">Medicago tribuloides</name>
    <dbReference type="NCBI Taxonomy" id="3880"/>
    <lineage>
        <taxon>Eukaryota</taxon>
        <taxon>Viridiplantae</taxon>
        <taxon>Streptophyta</taxon>
        <taxon>Embryophyta</taxon>
        <taxon>Tracheophyta</taxon>
        <taxon>Spermatophyta</taxon>
        <taxon>Magnoliopsida</taxon>
        <taxon>eudicotyledons</taxon>
        <taxon>Gunneridae</taxon>
        <taxon>Pentapetalae</taxon>
        <taxon>rosids</taxon>
        <taxon>fabids</taxon>
        <taxon>Fabales</taxon>
        <taxon>Fabaceae</taxon>
        <taxon>Papilionoideae</taxon>
        <taxon>50 kb inversion clade</taxon>
        <taxon>NPAAA clade</taxon>
        <taxon>Hologalegina</taxon>
        <taxon>IRL clade</taxon>
        <taxon>Trifolieae</taxon>
        <taxon>Medicago</taxon>
    </lineage>
</organism>